<reference evidence="1" key="1">
    <citation type="journal article" date="2019" name="G3 (Bethesda)">
        <title>Genome Assemblies of Two Rare Opportunistic Yeast Pathogens: Diutina rugosa (syn. Candida rugosa) and Trichomonascus ciferrii (syn. Candida ciferrii).</title>
        <authorList>
            <person name="Mixao V."/>
            <person name="Saus E."/>
            <person name="Hansen A.P."/>
            <person name="Lass-Florl C."/>
            <person name="Gabaldon T."/>
        </authorList>
    </citation>
    <scope>NUCLEOTIDE SEQUENCE</scope>
    <source>
        <strain evidence="1">CBS 4856</strain>
    </source>
</reference>
<dbReference type="AlphaFoldDB" id="A0A642V9V1"/>
<organism evidence="1 2">
    <name type="scientific">Trichomonascus ciferrii</name>
    <dbReference type="NCBI Taxonomy" id="44093"/>
    <lineage>
        <taxon>Eukaryota</taxon>
        <taxon>Fungi</taxon>
        <taxon>Dikarya</taxon>
        <taxon>Ascomycota</taxon>
        <taxon>Saccharomycotina</taxon>
        <taxon>Dipodascomycetes</taxon>
        <taxon>Dipodascales</taxon>
        <taxon>Trichomonascaceae</taxon>
        <taxon>Trichomonascus</taxon>
        <taxon>Trichomonascus ciferrii complex</taxon>
    </lineage>
</organism>
<evidence type="ECO:0000313" key="2">
    <source>
        <dbReference type="Proteomes" id="UP000761534"/>
    </source>
</evidence>
<proteinExistence type="predicted"/>
<dbReference type="Proteomes" id="UP000761534">
    <property type="component" value="Unassembled WGS sequence"/>
</dbReference>
<keyword evidence="2" id="KW-1185">Reference proteome</keyword>
<protein>
    <submittedName>
        <fullName evidence="1">Uncharacterized protein</fullName>
    </submittedName>
</protein>
<sequence>MKKVHSYQPQEGERIHLCFFCNAAFPLGSSESRDQHELDCHKSGIEAYKDYVVMDYLLYLILKRFAVYKGNASNFFKAEFPLLRRLELVGDKYAPRKWNSGMKRLVPGLVARQYLFRFLVLYVASRQADALPTIKNDVFHVVEQLNINKLSEVLKILRSTNRDLDKRRKKFMHCLKKKKLTCKEKFKEVGADEYVELGITFKQALLSADDVLRPPLLVKVQNRTLPSRFYEKQYQELDLFRI</sequence>
<dbReference type="VEuPathDB" id="FungiDB:TRICI_001227"/>
<accession>A0A642V9V1</accession>
<comment type="caution">
    <text evidence="1">The sequence shown here is derived from an EMBL/GenBank/DDBJ whole genome shotgun (WGS) entry which is preliminary data.</text>
</comment>
<evidence type="ECO:0000313" key="1">
    <source>
        <dbReference type="EMBL" id="KAA8916601.1"/>
    </source>
</evidence>
<gene>
    <name evidence="1" type="ORF">TRICI_001227</name>
</gene>
<dbReference type="EMBL" id="SWFS01000093">
    <property type="protein sequence ID" value="KAA8916601.1"/>
    <property type="molecule type" value="Genomic_DNA"/>
</dbReference>
<name>A0A642V9V1_9ASCO</name>